<sequence>MVESVASCRRLNSSKQPQAPQRAKPVSIKAIESHIYKICIKLKTCLYLRANAGTFRHTWPHTSSQLNTNTKRPSNAPKALTHSVLPVPAGPKGLPPKPIFMACVIFDQVQGVAEAACKCMPHSSSISTEPNATHDNHSCLNLSNFSNNSPALLYRGPRYCRLFSTMALNSSELLSERPRKPHGRSMNRESWEKYFSCISSSGGIKQSCLCLKKKSIEKDC</sequence>
<accession>A0A1B0AQ08</accession>
<evidence type="ECO:0000313" key="3">
    <source>
        <dbReference type="Proteomes" id="UP000092460"/>
    </source>
</evidence>
<organism evidence="2 3">
    <name type="scientific">Glossina palpalis gambiensis</name>
    <dbReference type="NCBI Taxonomy" id="67801"/>
    <lineage>
        <taxon>Eukaryota</taxon>
        <taxon>Metazoa</taxon>
        <taxon>Ecdysozoa</taxon>
        <taxon>Arthropoda</taxon>
        <taxon>Hexapoda</taxon>
        <taxon>Insecta</taxon>
        <taxon>Pterygota</taxon>
        <taxon>Neoptera</taxon>
        <taxon>Endopterygota</taxon>
        <taxon>Diptera</taxon>
        <taxon>Brachycera</taxon>
        <taxon>Muscomorpha</taxon>
        <taxon>Hippoboscoidea</taxon>
        <taxon>Glossinidae</taxon>
        <taxon>Glossina</taxon>
    </lineage>
</organism>
<protein>
    <submittedName>
        <fullName evidence="2">Uncharacterized protein</fullName>
    </submittedName>
</protein>
<dbReference type="VEuPathDB" id="VectorBase:GPPI004389"/>
<feature type="compositionally biased region" description="Polar residues" evidence="1">
    <location>
        <begin position="61"/>
        <end position="73"/>
    </location>
</feature>
<evidence type="ECO:0000313" key="2">
    <source>
        <dbReference type="EnsemblMetazoa" id="GPPI004389-PA"/>
    </source>
</evidence>
<dbReference type="EMBL" id="JXJN01001631">
    <property type="status" value="NOT_ANNOTATED_CDS"/>
    <property type="molecule type" value="Genomic_DNA"/>
</dbReference>
<reference evidence="2" key="2">
    <citation type="submission" date="2020-05" db="UniProtKB">
        <authorList>
            <consortium name="EnsemblMetazoa"/>
        </authorList>
    </citation>
    <scope>IDENTIFICATION</scope>
    <source>
        <strain evidence="2">IAEA</strain>
    </source>
</reference>
<reference evidence="3" key="1">
    <citation type="submission" date="2015-01" db="EMBL/GenBank/DDBJ databases">
        <authorList>
            <person name="Aksoy S."/>
            <person name="Warren W."/>
            <person name="Wilson R.K."/>
        </authorList>
    </citation>
    <scope>NUCLEOTIDE SEQUENCE [LARGE SCALE GENOMIC DNA]</scope>
    <source>
        <strain evidence="3">IAEA</strain>
    </source>
</reference>
<dbReference type="EnsemblMetazoa" id="GPPI004389-RA">
    <property type="protein sequence ID" value="GPPI004389-PA"/>
    <property type="gene ID" value="GPPI004389"/>
</dbReference>
<proteinExistence type="predicted"/>
<feature type="region of interest" description="Disordered" evidence="1">
    <location>
        <begin position="61"/>
        <end position="84"/>
    </location>
</feature>
<evidence type="ECO:0000256" key="1">
    <source>
        <dbReference type="SAM" id="MobiDB-lite"/>
    </source>
</evidence>
<feature type="region of interest" description="Disordered" evidence="1">
    <location>
        <begin position="1"/>
        <end position="24"/>
    </location>
</feature>
<feature type="compositionally biased region" description="Polar residues" evidence="1">
    <location>
        <begin position="10"/>
        <end position="19"/>
    </location>
</feature>
<keyword evidence="3" id="KW-1185">Reference proteome</keyword>
<dbReference type="AlphaFoldDB" id="A0A1B0AQ08"/>
<dbReference type="Proteomes" id="UP000092460">
    <property type="component" value="Unassembled WGS sequence"/>
</dbReference>
<name>A0A1B0AQ08_9MUSC</name>